<keyword evidence="3" id="KW-1185">Reference proteome</keyword>
<dbReference type="AlphaFoldDB" id="A0A9P7BKD6"/>
<proteinExistence type="predicted"/>
<reference evidence="2" key="1">
    <citation type="journal article" date="2020" name="Microb. Genom.">
        <title>Genetic diversity of clinical and environmental Mucorales isolates obtained from an investigation of mucormycosis cases among solid organ transplant recipients.</title>
        <authorList>
            <person name="Nguyen M.H."/>
            <person name="Kaul D."/>
            <person name="Muto C."/>
            <person name="Cheng S.J."/>
            <person name="Richter R.A."/>
            <person name="Bruno V.M."/>
            <person name="Liu G."/>
            <person name="Beyhan S."/>
            <person name="Sundermann A.J."/>
            <person name="Mounaud S."/>
            <person name="Pasculle A.W."/>
            <person name="Nierman W.C."/>
            <person name="Driscoll E."/>
            <person name="Cumbie R."/>
            <person name="Clancy C.J."/>
            <person name="Dupont C.L."/>
        </authorList>
    </citation>
    <scope>NUCLEOTIDE SEQUENCE</scope>
    <source>
        <strain evidence="2">GL11</strain>
    </source>
</reference>
<evidence type="ECO:0000313" key="2">
    <source>
        <dbReference type="EMBL" id="KAG1298651.1"/>
    </source>
</evidence>
<evidence type="ECO:0000256" key="1">
    <source>
        <dbReference type="SAM" id="MobiDB-lite"/>
    </source>
</evidence>
<protein>
    <submittedName>
        <fullName evidence="2">Uncharacterized protein</fullName>
    </submittedName>
</protein>
<evidence type="ECO:0000313" key="3">
    <source>
        <dbReference type="Proteomes" id="UP000716291"/>
    </source>
</evidence>
<feature type="region of interest" description="Disordered" evidence="1">
    <location>
        <begin position="1"/>
        <end position="25"/>
    </location>
</feature>
<comment type="caution">
    <text evidence="2">The sequence shown here is derived from an EMBL/GenBank/DDBJ whole genome shotgun (WGS) entry which is preliminary data.</text>
</comment>
<dbReference type="Proteomes" id="UP000716291">
    <property type="component" value="Unassembled WGS sequence"/>
</dbReference>
<dbReference type="OrthoDB" id="10269302at2759"/>
<dbReference type="EMBL" id="JAANQT010004514">
    <property type="protein sequence ID" value="KAG1298651.1"/>
    <property type="molecule type" value="Genomic_DNA"/>
</dbReference>
<feature type="compositionally biased region" description="Polar residues" evidence="1">
    <location>
        <begin position="9"/>
        <end position="25"/>
    </location>
</feature>
<accession>A0A9P7BKD6</accession>
<name>A0A9P7BKD6_RHIOR</name>
<sequence>MSGFCFSTHPKSTTNASDATDGNRFSTPRGQSISLKLIYYGLATSVHVLHQVVVGSFALTGSNRFYYWEWSGMGGRSKMDFEWDVPV</sequence>
<gene>
    <name evidence="2" type="ORF">G6F64_012934</name>
</gene>
<organism evidence="2 3">
    <name type="scientific">Rhizopus oryzae</name>
    <name type="common">Mucormycosis agent</name>
    <name type="synonym">Rhizopus arrhizus var. delemar</name>
    <dbReference type="NCBI Taxonomy" id="64495"/>
    <lineage>
        <taxon>Eukaryota</taxon>
        <taxon>Fungi</taxon>
        <taxon>Fungi incertae sedis</taxon>
        <taxon>Mucoromycota</taxon>
        <taxon>Mucoromycotina</taxon>
        <taxon>Mucoromycetes</taxon>
        <taxon>Mucorales</taxon>
        <taxon>Mucorineae</taxon>
        <taxon>Rhizopodaceae</taxon>
        <taxon>Rhizopus</taxon>
    </lineage>
</organism>